<dbReference type="Gene3D" id="3.30.450.330">
    <property type="match status" value="1"/>
</dbReference>
<dbReference type="InterPro" id="IPR050515">
    <property type="entry name" value="Beta-lactam/transpept"/>
</dbReference>
<name>A0A2U8DMZ9_9CLOT</name>
<keyword evidence="3 4" id="KW-0472">Membrane</keyword>
<reference evidence="8" key="1">
    <citation type="submission" date="2017-04" db="EMBL/GenBank/DDBJ databases">
        <authorList>
            <person name="Song Y."/>
            <person name="Cho B.-K."/>
        </authorList>
    </citation>
    <scope>NUCLEOTIDE SEQUENCE [LARGE SCALE GENOMIC DNA]</scope>
    <source>
        <strain evidence="8">SL1</strain>
    </source>
</reference>
<evidence type="ECO:0000256" key="3">
    <source>
        <dbReference type="ARBA" id="ARBA00023136"/>
    </source>
</evidence>
<feature type="domain" description="Penicillin-binding protein dimerisation" evidence="6">
    <location>
        <begin position="70"/>
        <end position="224"/>
    </location>
</feature>
<dbReference type="NCBIfam" id="TIGR02214">
    <property type="entry name" value="spoVD_pbp"/>
    <property type="match status" value="1"/>
</dbReference>
<evidence type="ECO:0000256" key="2">
    <source>
        <dbReference type="ARBA" id="ARBA00007171"/>
    </source>
</evidence>
<keyword evidence="8" id="KW-1185">Reference proteome</keyword>
<comment type="similarity">
    <text evidence="2">Belongs to the transpeptidase family.</text>
</comment>
<dbReference type="Gene3D" id="3.40.710.10">
    <property type="entry name" value="DD-peptidase/beta-lactamase superfamily"/>
    <property type="match status" value="1"/>
</dbReference>
<dbReference type="InterPro" id="IPR012338">
    <property type="entry name" value="Beta-lactam/transpept-like"/>
</dbReference>
<feature type="transmembrane region" description="Helical" evidence="4">
    <location>
        <begin position="28"/>
        <end position="49"/>
    </location>
</feature>
<dbReference type="OrthoDB" id="9804124at2"/>
<evidence type="ECO:0000313" key="7">
    <source>
        <dbReference type="EMBL" id="AWI04119.1"/>
    </source>
</evidence>
<dbReference type="InterPro" id="IPR005311">
    <property type="entry name" value="PBP_dimer"/>
</dbReference>
<dbReference type="InterPro" id="IPR036138">
    <property type="entry name" value="PBP_dimer_sf"/>
</dbReference>
<dbReference type="SUPFAM" id="SSF56519">
    <property type="entry name" value="Penicillin binding protein dimerisation domain"/>
    <property type="match status" value="1"/>
</dbReference>
<dbReference type="Gene3D" id="3.90.1310.10">
    <property type="entry name" value="Penicillin-binding protein 2a (Domain 2)"/>
    <property type="match status" value="1"/>
</dbReference>
<dbReference type="GO" id="GO:0005886">
    <property type="term" value="C:plasma membrane"/>
    <property type="evidence" value="ECO:0007669"/>
    <property type="project" value="TreeGrafter"/>
</dbReference>
<keyword evidence="4" id="KW-1133">Transmembrane helix</keyword>
<dbReference type="EMBL" id="CP020953">
    <property type="protein sequence ID" value="AWI04119.1"/>
    <property type="molecule type" value="Genomic_DNA"/>
</dbReference>
<dbReference type="PANTHER" id="PTHR30627:SF1">
    <property type="entry name" value="PEPTIDOGLYCAN D,D-TRANSPEPTIDASE FTSI"/>
    <property type="match status" value="1"/>
</dbReference>
<comment type="subcellular location">
    <subcellularLocation>
        <location evidence="1">Membrane</location>
    </subcellularLocation>
</comment>
<evidence type="ECO:0000259" key="5">
    <source>
        <dbReference type="Pfam" id="PF00905"/>
    </source>
</evidence>
<dbReference type="Pfam" id="PF00905">
    <property type="entry name" value="Transpeptidase"/>
    <property type="match status" value="1"/>
</dbReference>
<evidence type="ECO:0000256" key="1">
    <source>
        <dbReference type="ARBA" id="ARBA00004370"/>
    </source>
</evidence>
<dbReference type="PANTHER" id="PTHR30627">
    <property type="entry name" value="PEPTIDOGLYCAN D,D-TRANSPEPTIDASE"/>
    <property type="match status" value="1"/>
</dbReference>
<dbReference type="KEGG" id="cdrk:B9W14_06295"/>
<evidence type="ECO:0000259" key="6">
    <source>
        <dbReference type="Pfam" id="PF03717"/>
    </source>
</evidence>
<dbReference type="Pfam" id="PF03717">
    <property type="entry name" value="PBP_dimer"/>
    <property type="match status" value="1"/>
</dbReference>
<dbReference type="InterPro" id="IPR011927">
    <property type="entry name" value="SpoVD_pbp"/>
</dbReference>
<dbReference type="GO" id="GO:0071555">
    <property type="term" value="P:cell wall organization"/>
    <property type="evidence" value="ECO:0007669"/>
    <property type="project" value="TreeGrafter"/>
</dbReference>
<keyword evidence="4" id="KW-0812">Transmembrane</keyword>
<dbReference type="InterPro" id="IPR001460">
    <property type="entry name" value="PCN-bd_Tpept"/>
</dbReference>
<accession>A0A2U8DMZ9</accession>
<dbReference type="GO" id="GO:0008658">
    <property type="term" value="F:penicillin binding"/>
    <property type="evidence" value="ECO:0007669"/>
    <property type="project" value="InterPro"/>
</dbReference>
<gene>
    <name evidence="7" type="ORF">B9W14_06295</name>
</gene>
<proteinExistence type="inferred from homology"/>
<evidence type="ECO:0000256" key="4">
    <source>
        <dbReference type="SAM" id="Phobius"/>
    </source>
</evidence>
<protein>
    <submittedName>
        <fullName evidence="7">Stage V sporulation protein D</fullName>
    </submittedName>
</protein>
<dbReference type="Proteomes" id="UP000244910">
    <property type="component" value="Chromosome"/>
</dbReference>
<dbReference type="SUPFAM" id="SSF56601">
    <property type="entry name" value="beta-lactamase/transpeptidase-like"/>
    <property type="match status" value="1"/>
</dbReference>
<feature type="domain" description="Penicillin-binding protein transpeptidase" evidence="5">
    <location>
        <begin position="273"/>
        <end position="595"/>
    </location>
</feature>
<evidence type="ECO:0000313" key="8">
    <source>
        <dbReference type="Proteomes" id="UP000244910"/>
    </source>
</evidence>
<organism evidence="7 8">
    <name type="scientific">Clostridium drakei</name>
    <dbReference type="NCBI Taxonomy" id="332101"/>
    <lineage>
        <taxon>Bacteria</taxon>
        <taxon>Bacillati</taxon>
        <taxon>Bacillota</taxon>
        <taxon>Clostridia</taxon>
        <taxon>Eubacteriales</taxon>
        <taxon>Clostridiaceae</taxon>
        <taxon>Clostridium</taxon>
    </lineage>
</organism>
<dbReference type="RefSeq" id="WP_032077540.1">
    <property type="nucleotide sequence ID" value="NZ_CP020953.1"/>
</dbReference>
<sequence>MIAKKPSLKKEVTILVQKRKNNSSKKSFFILVMLIFIFLGLIGRLFYIMHIKSPVYKAKALDQWTKDYEIPARRGRILDRNGMEIAVSMNAYRVDLDMVTLRETLINKKITMDQLAEKLSPILNVTTDKISTILNRTLPNGKPIQSAILARGVDKPQVDKIKDLNIRGLIISSDSKRYYPNNNFLAGVLGYVNLEGNGVSGVELNYNKELSGTPGRTTFEGDRNTSQLPYGNSDYKAPVNGKDVVLTIDENIQSIAEKAAQKALTDNKAKSVTITVMDPKTGEILAMVNKPDFDPNNPGKDSKGNPVKSVGDAVKNIAVQSAFEPGSIFKVITSYAAMKENVANENSSFYCNGSVQVDKHPINCWDLNGHGAESFVDIIKNSCNVGFVQLGLQLGKGRLGYYVSLFGFGQKTGIDLPGESTGIVKNPEKLTNVDLATLAFGQGLSVTAVQYLAAFNSVANGGTWIKPHIMKQITHSDENNNPVVDKTFTDLGKKSILDSNTAATLRTYLEKVVSERSGVGHNAFIEGYHIAGKTGTAQKANPKGGGYETDKYFSSFAGMAPVDDPKITLLVSVDEPDPSNYYGSQVSAPVAKDLFSQIFNYMIMKGQLSLDKPAN</sequence>
<dbReference type="AlphaFoldDB" id="A0A2U8DMZ9"/>